<name>A0A9P6TFQ2_9BASI</name>
<dbReference type="AlphaFoldDB" id="A0A9P6TFQ2"/>
<keyword evidence="3" id="KW-1185">Reference proteome</keyword>
<evidence type="ECO:0000313" key="3">
    <source>
        <dbReference type="Proteomes" id="UP000886653"/>
    </source>
</evidence>
<feature type="region of interest" description="Disordered" evidence="1">
    <location>
        <begin position="1"/>
        <end position="23"/>
    </location>
</feature>
<proteinExistence type="predicted"/>
<organism evidence="2 3">
    <name type="scientific">Cronartium quercuum f. sp. fusiforme G11</name>
    <dbReference type="NCBI Taxonomy" id="708437"/>
    <lineage>
        <taxon>Eukaryota</taxon>
        <taxon>Fungi</taxon>
        <taxon>Dikarya</taxon>
        <taxon>Basidiomycota</taxon>
        <taxon>Pucciniomycotina</taxon>
        <taxon>Pucciniomycetes</taxon>
        <taxon>Pucciniales</taxon>
        <taxon>Coleosporiaceae</taxon>
        <taxon>Cronartium</taxon>
    </lineage>
</organism>
<comment type="caution">
    <text evidence="2">The sequence shown here is derived from an EMBL/GenBank/DDBJ whole genome shotgun (WGS) entry which is preliminary data.</text>
</comment>
<dbReference type="Proteomes" id="UP000886653">
    <property type="component" value="Unassembled WGS sequence"/>
</dbReference>
<gene>
    <name evidence="2" type="ORF">CROQUDRAFT_87831</name>
</gene>
<reference evidence="2" key="1">
    <citation type="submission" date="2013-11" db="EMBL/GenBank/DDBJ databases">
        <title>Genome sequence of the fusiform rust pathogen reveals effectors for host alternation and coevolution with pine.</title>
        <authorList>
            <consortium name="DOE Joint Genome Institute"/>
            <person name="Smith K."/>
            <person name="Pendleton A."/>
            <person name="Kubisiak T."/>
            <person name="Anderson C."/>
            <person name="Salamov A."/>
            <person name="Aerts A."/>
            <person name="Riley R."/>
            <person name="Clum A."/>
            <person name="Lindquist E."/>
            <person name="Ence D."/>
            <person name="Campbell M."/>
            <person name="Kronenberg Z."/>
            <person name="Feau N."/>
            <person name="Dhillon B."/>
            <person name="Hamelin R."/>
            <person name="Burleigh J."/>
            <person name="Smith J."/>
            <person name="Yandell M."/>
            <person name="Nelson C."/>
            <person name="Grigoriev I."/>
            <person name="Davis J."/>
        </authorList>
    </citation>
    <scope>NUCLEOTIDE SEQUENCE</scope>
    <source>
        <strain evidence="2">G11</strain>
    </source>
</reference>
<evidence type="ECO:0000313" key="2">
    <source>
        <dbReference type="EMBL" id="KAG0150637.1"/>
    </source>
</evidence>
<sequence length="105" mass="11693">MVLKRTINRGQKSKQTKPSNFTVPDIPQEEATALFQHLGFFGSQPHPLQLAIHEQQPDGPNGLDDDAYLEGIHHQPANKKLEDDPLDLPPDAPINLLVQTLKAKE</sequence>
<evidence type="ECO:0000256" key="1">
    <source>
        <dbReference type="SAM" id="MobiDB-lite"/>
    </source>
</evidence>
<dbReference type="EMBL" id="MU167218">
    <property type="protein sequence ID" value="KAG0150637.1"/>
    <property type="molecule type" value="Genomic_DNA"/>
</dbReference>
<protein>
    <submittedName>
        <fullName evidence="2">Uncharacterized protein</fullName>
    </submittedName>
</protein>
<accession>A0A9P6TFQ2</accession>